<sequence length="379" mass="42480">MSDNDHSCVYGLRQQARCLTSVKASTETSKFLVGTVGTRNNVVCLLEYNDDTNSISPTLFDHPDEVWDVSSCPTDEQLLFTTHSPASVKTKGKKATLWKQQIHEENNGTLEALTELEHPIQRTLWNTKNTSQVLSFDSRWLYLSILDGSSNSSAKTSLSIDTTDMFNNETTLSPSLQVLQNAVWNPHDPEMVTVGGRCLAGWDLRSGDNTFTRENAHANTIRAVDYNANKPHHIVTGGDDAKVYLWDARQLNQPIMTVEGHTHWIWSVALNKFHDQLLLTSSSDTLVNLQNVVSVSSASYFEHETDDTPDDQDLDNNETYWNNNKTTDGLICTYDQHEDSVYAVEWSPADTWTFASLSYPGRIIVSQVPTGEKFKILGV</sequence>
<organism evidence="6 7">
    <name type="scientific">Absidia repens</name>
    <dbReference type="NCBI Taxonomy" id="90262"/>
    <lineage>
        <taxon>Eukaryota</taxon>
        <taxon>Fungi</taxon>
        <taxon>Fungi incertae sedis</taxon>
        <taxon>Mucoromycota</taxon>
        <taxon>Mucoromycotina</taxon>
        <taxon>Mucoromycetes</taxon>
        <taxon>Mucorales</taxon>
        <taxon>Cunninghamellaceae</taxon>
        <taxon>Absidia</taxon>
    </lineage>
</organism>
<comment type="similarity">
    <text evidence="1">Belongs to the WD repeat EIPR1 family.</text>
</comment>
<name>A0A1X2J316_9FUNG</name>
<evidence type="ECO:0000256" key="2">
    <source>
        <dbReference type="ARBA" id="ARBA00022574"/>
    </source>
</evidence>
<dbReference type="AlphaFoldDB" id="A0A1X2J316"/>
<gene>
    <name evidence="6" type="ORF">BCR42DRAFT_486237</name>
</gene>
<dbReference type="SUPFAM" id="SSF50978">
    <property type="entry name" value="WD40 repeat-like"/>
    <property type="match status" value="1"/>
</dbReference>
<keyword evidence="2 4" id="KW-0853">WD repeat</keyword>
<protein>
    <submittedName>
        <fullName evidence="6">WD40-repeat-containing domain protein</fullName>
    </submittedName>
</protein>
<dbReference type="PANTHER" id="PTHR14205">
    <property type="entry name" value="WD-REPEAT PROTEIN"/>
    <property type="match status" value="1"/>
</dbReference>
<evidence type="ECO:0000259" key="5">
    <source>
        <dbReference type="Pfam" id="PF23609"/>
    </source>
</evidence>
<proteinExistence type="inferred from homology"/>
<evidence type="ECO:0000256" key="1">
    <source>
        <dbReference type="ARBA" id="ARBA00005672"/>
    </source>
</evidence>
<dbReference type="SMART" id="SM00320">
    <property type="entry name" value="WD40"/>
    <property type="match status" value="4"/>
</dbReference>
<dbReference type="Pfam" id="PF00400">
    <property type="entry name" value="WD40"/>
    <property type="match status" value="1"/>
</dbReference>
<dbReference type="EMBL" id="MCGE01000001">
    <property type="protein sequence ID" value="ORZ26200.1"/>
    <property type="molecule type" value="Genomic_DNA"/>
</dbReference>
<evidence type="ECO:0000256" key="4">
    <source>
        <dbReference type="PROSITE-ProRule" id="PRU00221"/>
    </source>
</evidence>
<dbReference type="PROSITE" id="PS50082">
    <property type="entry name" value="WD_REPEATS_2"/>
    <property type="match status" value="1"/>
</dbReference>
<dbReference type="InterPro" id="IPR040323">
    <property type="entry name" value="EIPR1"/>
</dbReference>
<dbReference type="Proteomes" id="UP000193560">
    <property type="component" value="Unassembled WGS sequence"/>
</dbReference>
<dbReference type="InterPro" id="IPR001680">
    <property type="entry name" value="WD40_rpt"/>
</dbReference>
<keyword evidence="3" id="KW-0677">Repeat</keyword>
<dbReference type="InterPro" id="IPR036322">
    <property type="entry name" value="WD40_repeat_dom_sf"/>
</dbReference>
<accession>A0A1X2J316</accession>
<dbReference type="InterPro" id="IPR059104">
    <property type="entry name" value="Beta-prop_EIPR1-like"/>
</dbReference>
<evidence type="ECO:0000313" key="6">
    <source>
        <dbReference type="EMBL" id="ORZ26200.1"/>
    </source>
</evidence>
<dbReference type="PANTHER" id="PTHR14205:SF15">
    <property type="entry name" value="EARP AND GARP COMPLEX-INTERACTING PROTEIN 1"/>
    <property type="match status" value="1"/>
</dbReference>
<feature type="repeat" description="WD" evidence="4">
    <location>
        <begin position="214"/>
        <end position="247"/>
    </location>
</feature>
<dbReference type="InterPro" id="IPR015943">
    <property type="entry name" value="WD40/YVTN_repeat-like_dom_sf"/>
</dbReference>
<dbReference type="OrthoDB" id="427795at2759"/>
<feature type="domain" description="EIPR1-like beta-propeller" evidence="5">
    <location>
        <begin position="6"/>
        <end position="289"/>
    </location>
</feature>
<dbReference type="STRING" id="90262.A0A1X2J316"/>
<evidence type="ECO:0000313" key="7">
    <source>
        <dbReference type="Proteomes" id="UP000193560"/>
    </source>
</evidence>
<dbReference type="Gene3D" id="2.130.10.10">
    <property type="entry name" value="YVTN repeat-like/Quinoprotein amine dehydrogenase"/>
    <property type="match status" value="1"/>
</dbReference>
<evidence type="ECO:0000256" key="3">
    <source>
        <dbReference type="ARBA" id="ARBA00022737"/>
    </source>
</evidence>
<dbReference type="Pfam" id="PF23609">
    <property type="entry name" value="Beta-prop_EIPR1"/>
    <property type="match status" value="1"/>
</dbReference>
<dbReference type="PROSITE" id="PS50294">
    <property type="entry name" value="WD_REPEATS_REGION"/>
    <property type="match status" value="1"/>
</dbReference>
<reference evidence="6 7" key="1">
    <citation type="submission" date="2016-07" db="EMBL/GenBank/DDBJ databases">
        <title>Pervasive Adenine N6-methylation of Active Genes in Fungi.</title>
        <authorList>
            <consortium name="DOE Joint Genome Institute"/>
            <person name="Mondo S.J."/>
            <person name="Dannebaum R.O."/>
            <person name="Kuo R.C."/>
            <person name="Labutti K."/>
            <person name="Haridas S."/>
            <person name="Kuo A."/>
            <person name="Salamov A."/>
            <person name="Ahrendt S.R."/>
            <person name="Lipzen A."/>
            <person name="Sullivan W."/>
            <person name="Andreopoulos W.B."/>
            <person name="Clum A."/>
            <person name="Lindquist E."/>
            <person name="Daum C."/>
            <person name="Ramamoorthy G.K."/>
            <person name="Gryganskyi A."/>
            <person name="Culley D."/>
            <person name="Magnuson J.K."/>
            <person name="James T.Y."/>
            <person name="O'Malley M.A."/>
            <person name="Stajich J.E."/>
            <person name="Spatafora J.W."/>
            <person name="Visel A."/>
            <person name="Grigoriev I.V."/>
        </authorList>
    </citation>
    <scope>NUCLEOTIDE SEQUENCE [LARGE SCALE GENOMIC DNA]</scope>
    <source>
        <strain evidence="6 7">NRRL 1336</strain>
    </source>
</reference>
<dbReference type="GO" id="GO:0016567">
    <property type="term" value="P:protein ubiquitination"/>
    <property type="evidence" value="ECO:0007669"/>
    <property type="project" value="TreeGrafter"/>
</dbReference>
<comment type="caution">
    <text evidence="6">The sequence shown here is derived from an EMBL/GenBank/DDBJ whole genome shotgun (WGS) entry which is preliminary data.</text>
</comment>
<keyword evidence="7" id="KW-1185">Reference proteome</keyword>